<comment type="subcellular location">
    <subcellularLocation>
        <location evidence="1">Membrane</location>
        <topology evidence="1">Lipid-anchor</topology>
    </subcellularLocation>
</comment>
<feature type="domain" description="Spore germination protein N-terminal" evidence="9">
    <location>
        <begin position="22"/>
        <end position="189"/>
    </location>
</feature>
<dbReference type="Pfam" id="PF05504">
    <property type="entry name" value="Spore_GerAC"/>
    <property type="match status" value="1"/>
</dbReference>
<evidence type="ECO:0000259" key="9">
    <source>
        <dbReference type="Pfam" id="PF25198"/>
    </source>
</evidence>
<evidence type="ECO:0000256" key="6">
    <source>
        <dbReference type="ARBA" id="ARBA00023139"/>
    </source>
</evidence>
<dbReference type="PANTHER" id="PTHR35789">
    <property type="entry name" value="SPORE GERMINATION PROTEIN B3"/>
    <property type="match status" value="1"/>
</dbReference>
<evidence type="ECO:0000256" key="3">
    <source>
        <dbReference type="ARBA" id="ARBA00022544"/>
    </source>
</evidence>
<evidence type="ECO:0000256" key="4">
    <source>
        <dbReference type="ARBA" id="ARBA00022729"/>
    </source>
</evidence>
<keyword evidence="7" id="KW-0449">Lipoprotein</keyword>
<feature type="domain" description="Spore germination GerAC-like C-terminal" evidence="8">
    <location>
        <begin position="198"/>
        <end position="357"/>
    </location>
</feature>
<name>A0A511WRT8_9BACI</name>
<keyword evidence="3" id="KW-0309">Germination</keyword>
<dbReference type="InterPro" id="IPR038501">
    <property type="entry name" value="Spore_GerAC_C_sf"/>
</dbReference>
<sequence>MKTIKFFLIFISVLLLTGCLPSKSVEENAIVQIIGYDAGEEKRIRGTVSIPQYGKSEDKQAASELYLTVDADSTKDVEVEIQKQSSKPISIGKLAVTLYSKELAEQDLGDIVDVLSRDPRLSRNMFLGVVDGSAKDLIESGYTQDETTSKHLQGLIENNTRHNFPSTSLHNFLYAYYAEGMDPFLPLLKKQESFVELSGVAFFKKGLLVAEVPDTKIFTFKMLKENFKRGMQDVPFEGGTIMMDNIGSNVDYSIAGSLDNPKFEIKISMKAEVNEMAGVDRKATPQLAKEMEEKFVEYFNKEADELIQLFKEKKIDPLGLGNFTKTRRGDFDLSKWEENYSDLEVDVNVDVEITEYGIFS</sequence>
<dbReference type="RefSeq" id="WP_146814531.1">
    <property type="nucleotide sequence ID" value="NZ_BJYD01000012.1"/>
</dbReference>
<protein>
    <submittedName>
        <fullName evidence="10">Germination protein</fullName>
    </submittedName>
</protein>
<dbReference type="InterPro" id="IPR057336">
    <property type="entry name" value="GerAC_N"/>
</dbReference>
<dbReference type="EMBL" id="BJYD01000012">
    <property type="protein sequence ID" value="GEN53121.1"/>
    <property type="molecule type" value="Genomic_DNA"/>
</dbReference>
<dbReference type="InterPro" id="IPR008844">
    <property type="entry name" value="Spore_GerAC-like"/>
</dbReference>
<evidence type="ECO:0000256" key="7">
    <source>
        <dbReference type="ARBA" id="ARBA00023288"/>
    </source>
</evidence>
<keyword evidence="11" id="KW-1185">Reference proteome</keyword>
<evidence type="ECO:0000313" key="11">
    <source>
        <dbReference type="Proteomes" id="UP000321886"/>
    </source>
</evidence>
<dbReference type="InterPro" id="IPR046953">
    <property type="entry name" value="Spore_GerAC-like_C"/>
</dbReference>
<dbReference type="PROSITE" id="PS51257">
    <property type="entry name" value="PROKAR_LIPOPROTEIN"/>
    <property type="match status" value="1"/>
</dbReference>
<accession>A0A511WRT8</accession>
<evidence type="ECO:0000313" key="10">
    <source>
        <dbReference type="EMBL" id="GEN53121.1"/>
    </source>
</evidence>
<keyword evidence="6" id="KW-0564">Palmitate</keyword>
<dbReference type="AlphaFoldDB" id="A0A511WRT8"/>
<organism evidence="10 11">
    <name type="scientific">Halobacillus faecis</name>
    <dbReference type="NCBI Taxonomy" id="360184"/>
    <lineage>
        <taxon>Bacteria</taxon>
        <taxon>Bacillati</taxon>
        <taxon>Bacillota</taxon>
        <taxon>Bacilli</taxon>
        <taxon>Bacillales</taxon>
        <taxon>Bacillaceae</taxon>
        <taxon>Halobacillus</taxon>
    </lineage>
</organism>
<keyword evidence="5" id="KW-0472">Membrane</keyword>
<comment type="caution">
    <text evidence="10">The sequence shown here is derived from an EMBL/GenBank/DDBJ whole genome shotgun (WGS) entry which is preliminary data.</text>
</comment>
<gene>
    <name evidence="10" type="primary">gerHC</name>
    <name evidence="10" type="ORF">HFA01_13830</name>
</gene>
<dbReference type="NCBIfam" id="TIGR02887">
    <property type="entry name" value="spore_ger_x_C"/>
    <property type="match status" value="1"/>
</dbReference>
<dbReference type="PANTHER" id="PTHR35789:SF1">
    <property type="entry name" value="SPORE GERMINATION PROTEIN B3"/>
    <property type="match status" value="1"/>
</dbReference>
<comment type="similarity">
    <text evidence="2">Belongs to the GerABKC lipoprotein family.</text>
</comment>
<reference evidence="10 11" key="1">
    <citation type="submission" date="2019-07" db="EMBL/GenBank/DDBJ databases">
        <title>Whole genome shotgun sequence of Halobacillus faecis NBRC 103569.</title>
        <authorList>
            <person name="Hosoyama A."/>
            <person name="Uohara A."/>
            <person name="Ohji S."/>
            <person name="Ichikawa N."/>
        </authorList>
    </citation>
    <scope>NUCLEOTIDE SEQUENCE [LARGE SCALE GENOMIC DNA]</scope>
    <source>
        <strain evidence="10 11">NBRC 103569</strain>
    </source>
</reference>
<evidence type="ECO:0000256" key="5">
    <source>
        <dbReference type="ARBA" id="ARBA00023136"/>
    </source>
</evidence>
<dbReference type="Gene3D" id="3.30.300.210">
    <property type="entry name" value="Nutrient germinant receptor protein C, domain 3"/>
    <property type="match status" value="1"/>
</dbReference>
<dbReference type="OrthoDB" id="2592518at2"/>
<dbReference type="Pfam" id="PF25198">
    <property type="entry name" value="Spore_GerAC_N"/>
    <property type="match status" value="1"/>
</dbReference>
<dbReference type="GO" id="GO:0016020">
    <property type="term" value="C:membrane"/>
    <property type="evidence" value="ECO:0007669"/>
    <property type="project" value="UniProtKB-SubCell"/>
</dbReference>
<evidence type="ECO:0000256" key="2">
    <source>
        <dbReference type="ARBA" id="ARBA00007886"/>
    </source>
</evidence>
<dbReference type="Proteomes" id="UP000321886">
    <property type="component" value="Unassembled WGS sequence"/>
</dbReference>
<evidence type="ECO:0000256" key="1">
    <source>
        <dbReference type="ARBA" id="ARBA00004635"/>
    </source>
</evidence>
<dbReference type="GO" id="GO:0009847">
    <property type="term" value="P:spore germination"/>
    <property type="evidence" value="ECO:0007669"/>
    <property type="project" value="InterPro"/>
</dbReference>
<keyword evidence="4" id="KW-0732">Signal</keyword>
<proteinExistence type="inferred from homology"/>
<evidence type="ECO:0000259" key="8">
    <source>
        <dbReference type="Pfam" id="PF05504"/>
    </source>
</evidence>